<sequence>MWGPFSAFTTALERVMHGSAVSKTTETDSSPLCEADLTSSPAGSLLAQSVGLDSYQEVLQCFRSQSFSSGVSDLTQAELVGSRRAPPHSQVLLKVSSC</sequence>
<protein>
    <submittedName>
        <fullName evidence="1">Uncharacterized protein</fullName>
    </submittedName>
</protein>
<dbReference type="AlphaFoldDB" id="A0A8T2N8A9"/>
<organism evidence="1 2">
    <name type="scientific">Albula glossodonta</name>
    <name type="common">roundjaw bonefish</name>
    <dbReference type="NCBI Taxonomy" id="121402"/>
    <lineage>
        <taxon>Eukaryota</taxon>
        <taxon>Metazoa</taxon>
        <taxon>Chordata</taxon>
        <taxon>Craniata</taxon>
        <taxon>Vertebrata</taxon>
        <taxon>Euteleostomi</taxon>
        <taxon>Actinopterygii</taxon>
        <taxon>Neopterygii</taxon>
        <taxon>Teleostei</taxon>
        <taxon>Albuliformes</taxon>
        <taxon>Albulidae</taxon>
        <taxon>Albula</taxon>
    </lineage>
</organism>
<dbReference type="EMBL" id="JAFBMS010000135">
    <property type="protein sequence ID" value="KAG9334881.1"/>
    <property type="molecule type" value="Genomic_DNA"/>
</dbReference>
<evidence type="ECO:0000313" key="2">
    <source>
        <dbReference type="Proteomes" id="UP000824540"/>
    </source>
</evidence>
<evidence type="ECO:0000313" key="1">
    <source>
        <dbReference type="EMBL" id="KAG9334881.1"/>
    </source>
</evidence>
<dbReference type="Proteomes" id="UP000824540">
    <property type="component" value="Unassembled WGS sequence"/>
</dbReference>
<accession>A0A8T2N8A9</accession>
<keyword evidence="2" id="KW-1185">Reference proteome</keyword>
<name>A0A8T2N8A9_9TELE</name>
<comment type="caution">
    <text evidence="1">The sequence shown here is derived from an EMBL/GenBank/DDBJ whole genome shotgun (WGS) entry which is preliminary data.</text>
</comment>
<gene>
    <name evidence="1" type="ORF">JZ751_006361</name>
</gene>
<reference evidence="1" key="1">
    <citation type="thesis" date="2021" institute="BYU ScholarsArchive" country="Provo, UT, USA">
        <title>Applications of and Algorithms for Genome Assembly and Genomic Analyses with an Emphasis on Marine Teleosts.</title>
        <authorList>
            <person name="Pickett B.D."/>
        </authorList>
    </citation>
    <scope>NUCLEOTIDE SEQUENCE</scope>
    <source>
        <strain evidence="1">HI-2016</strain>
    </source>
</reference>
<proteinExistence type="predicted"/>